<accession>A0A1C7MLD7</accession>
<sequence>MDRRSSHEAIVGFPSHSDDRFTSDKLGHLELERREHSFNELSSESYLYPIPSSDSLRANHYYTPWRPLFFHAPLILSSEYSLVASPTTSLKQIHAQLCQGKKGCQHLYDGN</sequence>
<evidence type="ECO:0000313" key="1">
    <source>
        <dbReference type="EMBL" id="OBZ75814.1"/>
    </source>
</evidence>
<dbReference type="Proteomes" id="UP000092993">
    <property type="component" value="Unassembled WGS sequence"/>
</dbReference>
<dbReference type="AlphaFoldDB" id="A0A1C7MLD7"/>
<reference evidence="1 2" key="1">
    <citation type="submission" date="2016-03" db="EMBL/GenBank/DDBJ databases">
        <title>Whole genome sequencing of Grifola frondosa 9006-11.</title>
        <authorList>
            <person name="Min B."/>
            <person name="Park H."/>
            <person name="Kim J.-G."/>
            <person name="Cho H."/>
            <person name="Oh Y.-L."/>
            <person name="Kong W.-S."/>
            <person name="Choi I.-G."/>
        </authorList>
    </citation>
    <scope>NUCLEOTIDE SEQUENCE [LARGE SCALE GENOMIC DNA]</scope>
    <source>
        <strain evidence="1 2">9006-11</strain>
    </source>
</reference>
<gene>
    <name evidence="1" type="ORF">A0H81_04308</name>
</gene>
<proteinExistence type="predicted"/>
<dbReference type="EMBL" id="LUGG01000004">
    <property type="protein sequence ID" value="OBZ75814.1"/>
    <property type="molecule type" value="Genomic_DNA"/>
</dbReference>
<keyword evidence="2" id="KW-1185">Reference proteome</keyword>
<comment type="caution">
    <text evidence="1">The sequence shown here is derived from an EMBL/GenBank/DDBJ whole genome shotgun (WGS) entry which is preliminary data.</text>
</comment>
<name>A0A1C7MLD7_GRIFR</name>
<organism evidence="1 2">
    <name type="scientific">Grifola frondosa</name>
    <name type="common">Maitake</name>
    <name type="synonym">Polyporus frondosus</name>
    <dbReference type="NCBI Taxonomy" id="5627"/>
    <lineage>
        <taxon>Eukaryota</taxon>
        <taxon>Fungi</taxon>
        <taxon>Dikarya</taxon>
        <taxon>Basidiomycota</taxon>
        <taxon>Agaricomycotina</taxon>
        <taxon>Agaricomycetes</taxon>
        <taxon>Polyporales</taxon>
        <taxon>Grifolaceae</taxon>
        <taxon>Grifola</taxon>
    </lineage>
</organism>
<evidence type="ECO:0000313" key="2">
    <source>
        <dbReference type="Proteomes" id="UP000092993"/>
    </source>
</evidence>
<protein>
    <submittedName>
        <fullName evidence="1">Uncharacterized protein</fullName>
    </submittedName>
</protein>